<dbReference type="RefSeq" id="WP_034678235.1">
    <property type="nucleotide sequence ID" value="NZ_FPAP01000002.1"/>
</dbReference>
<name>A0A085Z398_9FLAO</name>
<evidence type="ECO:0008006" key="3">
    <source>
        <dbReference type="Google" id="ProtNLM"/>
    </source>
</evidence>
<dbReference type="eggNOG" id="ENOG5032R6E">
    <property type="taxonomic scope" value="Bacteria"/>
</dbReference>
<evidence type="ECO:0000313" key="1">
    <source>
        <dbReference type="EMBL" id="KFE98911.1"/>
    </source>
</evidence>
<proteinExistence type="predicted"/>
<accession>A0A085Z398</accession>
<gene>
    <name evidence="1" type="ORF">IX39_16015</name>
</gene>
<organism evidence="1 2">
    <name type="scientific">Chryseobacterium formosense</name>
    <dbReference type="NCBI Taxonomy" id="236814"/>
    <lineage>
        <taxon>Bacteria</taxon>
        <taxon>Pseudomonadati</taxon>
        <taxon>Bacteroidota</taxon>
        <taxon>Flavobacteriia</taxon>
        <taxon>Flavobacteriales</taxon>
        <taxon>Weeksellaceae</taxon>
        <taxon>Chryseobacterium group</taxon>
        <taxon>Chryseobacterium</taxon>
    </lineage>
</organism>
<dbReference type="STRING" id="236814.IX39_16015"/>
<dbReference type="PROSITE" id="PS51257">
    <property type="entry name" value="PROKAR_LIPOPROTEIN"/>
    <property type="match status" value="1"/>
</dbReference>
<evidence type="ECO:0000313" key="2">
    <source>
        <dbReference type="Proteomes" id="UP000028713"/>
    </source>
</evidence>
<dbReference type="Proteomes" id="UP000028713">
    <property type="component" value="Unassembled WGS sequence"/>
</dbReference>
<dbReference type="OrthoDB" id="767755at2"/>
<dbReference type="EMBL" id="JPRP01000002">
    <property type="protein sequence ID" value="KFE98911.1"/>
    <property type="molecule type" value="Genomic_DNA"/>
</dbReference>
<dbReference type="AlphaFoldDB" id="A0A085Z398"/>
<sequence>MKKHLVFISTFILFLASCEKEAMSTQKNNQKNHASMDKEIITLKKQLEKGVKATIGDAVDYQIEYSDDDLKIEEKLLSEILEKHGFKSLNNEEFKIKIKSIFAREIDYSSNKEFIYINNLNKCSRDPVYFRNNVIDFDGNFIYKQNKFIAPLLVIPELIDYEKKYPEIINYEKMLPAEYLNKNGDKIKIKKWGNESNLMQERNLNIQTIVARNKYMLNESKADFTWLKFHDKSFLESLVKMHGYYSDEDLNKFVLEKNILNIDELGKILWIQRCDGKFIINQKLFDVISQSSEEDKAKYLNAISEYLSKKVNSNSSDFNNKFSNKAEVLGKIAYFCSKVISKENRYYDFFSILGSVDGGKKYEEEFKKNNFYGISDFKQIWEETKTGGIAYPRME</sequence>
<keyword evidence="2" id="KW-1185">Reference proteome</keyword>
<comment type="caution">
    <text evidence="1">The sequence shown here is derived from an EMBL/GenBank/DDBJ whole genome shotgun (WGS) entry which is preliminary data.</text>
</comment>
<protein>
    <recommendedName>
        <fullName evidence="3">Lipoprotein</fullName>
    </recommendedName>
</protein>
<reference evidence="1 2" key="1">
    <citation type="submission" date="2014-07" db="EMBL/GenBank/DDBJ databases">
        <title>Genome of Chryseobacterium formosense LMG 24722.</title>
        <authorList>
            <person name="Pipes S.E."/>
            <person name="Stropko S.J."/>
            <person name="Newman J.D."/>
        </authorList>
    </citation>
    <scope>NUCLEOTIDE SEQUENCE [LARGE SCALE GENOMIC DNA]</scope>
    <source>
        <strain evidence="1 2">LMG 24722</strain>
    </source>
</reference>